<dbReference type="PATRIC" id="fig|1227491.4.peg.3656"/>
<proteinExistence type="predicted"/>
<organism evidence="2 3">
    <name type="scientific">Natrialba aegyptia DSM 13077</name>
    <dbReference type="NCBI Taxonomy" id="1227491"/>
    <lineage>
        <taxon>Archaea</taxon>
        <taxon>Methanobacteriati</taxon>
        <taxon>Methanobacteriota</taxon>
        <taxon>Stenosarchaea group</taxon>
        <taxon>Halobacteria</taxon>
        <taxon>Halobacteriales</taxon>
        <taxon>Natrialbaceae</taxon>
        <taxon>Natrialba</taxon>
    </lineage>
</organism>
<dbReference type="Pfam" id="PF26435">
    <property type="entry name" value="DUF8118"/>
    <property type="match status" value="1"/>
</dbReference>
<comment type="caution">
    <text evidence="2">The sequence shown here is derived from an EMBL/GenBank/DDBJ whole genome shotgun (WGS) entry which is preliminary data.</text>
</comment>
<gene>
    <name evidence="2" type="ORF">C480_17872</name>
</gene>
<name>M0AUG9_9EURY</name>
<evidence type="ECO:0000313" key="2">
    <source>
        <dbReference type="EMBL" id="ELZ01578.1"/>
    </source>
</evidence>
<protein>
    <recommendedName>
        <fullName evidence="1">DUF8118 domain-containing protein</fullName>
    </recommendedName>
</protein>
<dbReference type="Proteomes" id="UP000011591">
    <property type="component" value="Unassembled WGS sequence"/>
</dbReference>
<reference evidence="2 3" key="1">
    <citation type="journal article" date="2014" name="PLoS Genet.">
        <title>Phylogenetically driven sequencing of extremely halophilic archaea reveals strategies for static and dynamic osmo-response.</title>
        <authorList>
            <person name="Becker E.A."/>
            <person name="Seitzer P.M."/>
            <person name="Tritt A."/>
            <person name="Larsen D."/>
            <person name="Krusor M."/>
            <person name="Yao A.I."/>
            <person name="Wu D."/>
            <person name="Madern D."/>
            <person name="Eisen J.A."/>
            <person name="Darling A.E."/>
            <person name="Facciotti M.T."/>
        </authorList>
    </citation>
    <scope>NUCLEOTIDE SEQUENCE [LARGE SCALE GENOMIC DNA]</scope>
    <source>
        <strain evidence="2 3">DSM 13077</strain>
    </source>
</reference>
<dbReference type="AlphaFoldDB" id="M0AUG9"/>
<evidence type="ECO:0000313" key="3">
    <source>
        <dbReference type="Proteomes" id="UP000011591"/>
    </source>
</evidence>
<sequence length="204" mass="22579">MTEQADTVEGIETREAKALTEIMTVLGDLPAVQDDSDRYSVTTESGREYHVHVVDGTCHKKNGEECPDQEYNLDDDDVCKHVHRARYAVGLKEIPEWIDEDAVDDDLGAFVPTKHESSAADADAHTDAKVVADGGAVARSADDAEILEPESDDPWKGPFPEFDKYGNPTGADYVRCRDCGREVIADRKSHVSHRDGCRFEEGDR</sequence>
<dbReference type="EMBL" id="AOIP01000042">
    <property type="protein sequence ID" value="ELZ01578.1"/>
    <property type="molecule type" value="Genomic_DNA"/>
</dbReference>
<keyword evidence="3" id="KW-1185">Reference proteome</keyword>
<accession>M0AUG9</accession>
<dbReference type="InterPro" id="IPR058431">
    <property type="entry name" value="DUF8118"/>
</dbReference>
<evidence type="ECO:0000259" key="1">
    <source>
        <dbReference type="Pfam" id="PF26435"/>
    </source>
</evidence>
<feature type="domain" description="DUF8118" evidence="1">
    <location>
        <begin position="155"/>
        <end position="197"/>
    </location>
</feature>